<dbReference type="SUPFAM" id="SSF53756">
    <property type="entry name" value="UDP-Glycosyltransferase/glycogen phosphorylase"/>
    <property type="match status" value="1"/>
</dbReference>
<accession>A0A9Q0VXM4</accession>
<gene>
    <name evidence="2" type="ORF">OIU79_028971</name>
</gene>
<protein>
    <submittedName>
        <fullName evidence="2">GLYCOSYLTRANSFERASE</fullName>
    </submittedName>
</protein>
<dbReference type="AlphaFoldDB" id="A0A9Q0VXM4"/>
<evidence type="ECO:0000256" key="1">
    <source>
        <dbReference type="SAM" id="Phobius"/>
    </source>
</evidence>
<organism evidence="2 3">
    <name type="scientific">Salix purpurea</name>
    <name type="common">Purple osier willow</name>
    <dbReference type="NCBI Taxonomy" id="77065"/>
    <lineage>
        <taxon>Eukaryota</taxon>
        <taxon>Viridiplantae</taxon>
        <taxon>Streptophyta</taxon>
        <taxon>Embryophyta</taxon>
        <taxon>Tracheophyta</taxon>
        <taxon>Spermatophyta</taxon>
        <taxon>Magnoliopsida</taxon>
        <taxon>eudicotyledons</taxon>
        <taxon>Gunneridae</taxon>
        <taxon>Pentapetalae</taxon>
        <taxon>rosids</taxon>
        <taxon>fabids</taxon>
        <taxon>Malpighiales</taxon>
        <taxon>Salicaceae</taxon>
        <taxon>Saliceae</taxon>
        <taxon>Salix</taxon>
    </lineage>
</organism>
<keyword evidence="1" id="KW-1133">Transmembrane helix</keyword>
<feature type="transmembrane region" description="Helical" evidence="1">
    <location>
        <begin position="6"/>
        <end position="28"/>
    </location>
</feature>
<dbReference type="Gene3D" id="3.40.50.2000">
    <property type="entry name" value="Glycogen Phosphorylase B"/>
    <property type="match status" value="1"/>
</dbReference>
<reference evidence="2" key="1">
    <citation type="submission" date="2022-11" db="EMBL/GenBank/DDBJ databases">
        <authorList>
            <person name="Hyden B.L."/>
            <person name="Feng K."/>
            <person name="Yates T."/>
            <person name="Jawdy S."/>
            <person name="Smart L.B."/>
            <person name="Muchero W."/>
        </authorList>
    </citation>
    <scope>NUCLEOTIDE SEQUENCE</scope>
    <source>
        <tissue evidence="2">Shoot tip</tissue>
    </source>
</reference>
<dbReference type="Proteomes" id="UP001151532">
    <property type="component" value="Chromosome 16"/>
</dbReference>
<comment type="caution">
    <text evidence="2">The sequence shown here is derived from an EMBL/GenBank/DDBJ whole genome shotgun (WGS) entry which is preliminary data.</text>
</comment>
<dbReference type="EMBL" id="JAPFFK010000007">
    <property type="protein sequence ID" value="KAJ6756692.1"/>
    <property type="molecule type" value="Genomic_DNA"/>
</dbReference>
<evidence type="ECO:0000313" key="2">
    <source>
        <dbReference type="EMBL" id="KAJ6756692.1"/>
    </source>
</evidence>
<dbReference type="OrthoDB" id="5835829at2759"/>
<keyword evidence="1" id="KW-0472">Membrane</keyword>
<reference evidence="2" key="2">
    <citation type="journal article" date="2023" name="Int. J. Mol. Sci.">
        <title>De Novo Assembly and Annotation of 11 Diverse Shrub Willow (Salix) Genomes Reveals Novel Gene Organization in Sex-Linked Regions.</title>
        <authorList>
            <person name="Hyden B."/>
            <person name="Feng K."/>
            <person name="Yates T.B."/>
            <person name="Jawdy S."/>
            <person name="Cereghino C."/>
            <person name="Smart L.B."/>
            <person name="Muchero W."/>
        </authorList>
    </citation>
    <scope>NUCLEOTIDE SEQUENCE</scope>
    <source>
        <tissue evidence="2">Shoot tip</tissue>
    </source>
</reference>
<keyword evidence="1" id="KW-0812">Transmembrane</keyword>
<sequence length="96" mass="10863">MKKAEVVLIPLPAMGHIVAVMEIAKLLVRRDDRLYTTVLVMHPTLDPSTTRYNELHAASTLPDRMRVINLPRVESITSATKVSNWIAYLIEGHKPF</sequence>
<evidence type="ECO:0000313" key="3">
    <source>
        <dbReference type="Proteomes" id="UP001151532"/>
    </source>
</evidence>
<name>A0A9Q0VXM4_SALPP</name>
<keyword evidence="3" id="KW-1185">Reference proteome</keyword>
<proteinExistence type="predicted"/>